<name>A0A0G3H1S3_9CORY</name>
<dbReference type="NCBIfam" id="TIGR00172">
    <property type="entry name" value="maf"/>
    <property type="match status" value="1"/>
</dbReference>
<accession>A0A0G3H1S3</accession>
<dbReference type="GO" id="GO:0009117">
    <property type="term" value="P:nucleotide metabolic process"/>
    <property type="evidence" value="ECO:0007669"/>
    <property type="project" value="UniProtKB-KW"/>
</dbReference>
<dbReference type="PANTHER" id="PTHR43213:SF5">
    <property type="entry name" value="BIFUNCTIONAL DTTP_UTP PYROPHOSPHATASE_METHYLTRANSFERASE PROTEIN-RELATED"/>
    <property type="match status" value="1"/>
</dbReference>
<dbReference type="InterPro" id="IPR029001">
    <property type="entry name" value="ITPase-like_fam"/>
</dbReference>
<keyword evidence="3" id="KW-0546">Nucleotide metabolism</keyword>
<reference evidence="4 5" key="1">
    <citation type="journal article" date="2015" name="Genome Announc.">
        <title>Complete Genome Sequence of the Type Strain Corynebacterium mustelae DSM 45274, Isolated from Various Tissues of a Male Ferret with Lethal Sepsis.</title>
        <authorList>
            <person name="Ruckert C."/>
            <person name="Eimer J."/>
            <person name="Winkler A."/>
            <person name="Tauch A."/>
        </authorList>
    </citation>
    <scope>NUCLEOTIDE SEQUENCE [LARGE SCALE GENOMIC DNA]</scope>
    <source>
        <strain evidence="4 5">DSM 45274</strain>
    </source>
</reference>
<keyword evidence="3" id="KW-0963">Cytoplasm</keyword>
<comment type="caution">
    <text evidence="3">Lacks conserved residue(s) required for the propagation of feature annotation.</text>
</comment>
<gene>
    <name evidence="4" type="ORF">CMUST_03590</name>
</gene>
<dbReference type="EMBL" id="CP011542">
    <property type="protein sequence ID" value="AKK05062.1"/>
    <property type="molecule type" value="Genomic_DNA"/>
</dbReference>
<comment type="subcellular location">
    <subcellularLocation>
        <location evidence="3">Cytoplasm</location>
    </subcellularLocation>
</comment>
<evidence type="ECO:0000313" key="4">
    <source>
        <dbReference type="EMBL" id="AKK05062.1"/>
    </source>
</evidence>
<evidence type="ECO:0000256" key="3">
    <source>
        <dbReference type="HAMAP-Rule" id="MF_00528"/>
    </source>
</evidence>
<evidence type="ECO:0000256" key="1">
    <source>
        <dbReference type="ARBA" id="ARBA00001968"/>
    </source>
</evidence>
<evidence type="ECO:0000313" key="5">
    <source>
        <dbReference type="Proteomes" id="UP000035199"/>
    </source>
</evidence>
<comment type="function">
    <text evidence="3">Nucleoside triphosphate pyrophosphatase. May have a dual role in cell division arrest and in preventing the incorporation of modified nucleotides into cellular nucleic acids.</text>
</comment>
<dbReference type="CDD" id="cd00555">
    <property type="entry name" value="Maf"/>
    <property type="match status" value="1"/>
</dbReference>
<dbReference type="PATRIC" id="fig|571915.4.peg.764"/>
<dbReference type="Pfam" id="PF02545">
    <property type="entry name" value="Maf"/>
    <property type="match status" value="1"/>
</dbReference>
<comment type="catalytic activity">
    <reaction evidence="3">
        <text>a 2'-deoxyribonucleoside 5'-triphosphate + H2O = a 2'-deoxyribonucleoside 5'-phosphate + diphosphate + H(+)</text>
        <dbReference type="Rhea" id="RHEA:44644"/>
        <dbReference type="ChEBI" id="CHEBI:15377"/>
        <dbReference type="ChEBI" id="CHEBI:15378"/>
        <dbReference type="ChEBI" id="CHEBI:33019"/>
        <dbReference type="ChEBI" id="CHEBI:61560"/>
        <dbReference type="ChEBI" id="CHEBI:65317"/>
        <dbReference type="EC" id="3.6.1.9"/>
    </reaction>
</comment>
<dbReference type="PIRSF" id="PIRSF006305">
    <property type="entry name" value="Maf"/>
    <property type="match status" value="1"/>
</dbReference>
<dbReference type="STRING" id="571915.CMUST_03590"/>
<dbReference type="KEGG" id="cmv:CMUST_03590"/>
<dbReference type="SUPFAM" id="SSF52972">
    <property type="entry name" value="ITPase-like"/>
    <property type="match status" value="1"/>
</dbReference>
<dbReference type="GO" id="GO:0005737">
    <property type="term" value="C:cytoplasm"/>
    <property type="evidence" value="ECO:0007669"/>
    <property type="project" value="UniProtKB-SubCell"/>
</dbReference>
<dbReference type="InterPro" id="IPR003697">
    <property type="entry name" value="Maf-like"/>
</dbReference>
<comment type="catalytic activity">
    <reaction evidence="3">
        <text>a ribonucleoside 5'-triphosphate + H2O = a ribonucleoside 5'-phosphate + diphosphate + H(+)</text>
        <dbReference type="Rhea" id="RHEA:23996"/>
        <dbReference type="ChEBI" id="CHEBI:15377"/>
        <dbReference type="ChEBI" id="CHEBI:15378"/>
        <dbReference type="ChEBI" id="CHEBI:33019"/>
        <dbReference type="ChEBI" id="CHEBI:58043"/>
        <dbReference type="ChEBI" id="CHEBI:61557"/>
        <dbReference type="EC" id="3.6.1.9"/>
    </reaction>
</comment>
<comment type="similarity">
    <text evidence="3">Belongs to the Maf family.</text>
</comment>
<dbReference type="EC" id="3.6.1.9" evidence="3"/>
<protein>
    <recommendedName>
        <fullName evidence="3">Nucleoside triphosphate pyrophosphatase</fullName>
        <ecNumber evidence="3">3.6.1.9</ecNumber>
    </recommendedName>
    <alternativeName>
        <fullName evidence="3">Nucleotide pyrophosphatase</fullName>
        <shortName evidence="3">Nucleotide PPase</shortName>
    </alternativeName>
</protein>
<feature type="active site" description="Proton acceptor" evidence="3">
    <location>
        <position position="68"/>
    </location>
</feature>
<comment type="cofactor">
    <cofactor evidence="1 3">
        <name>a divalent metal cation</name>
        <dbReference type="ChEBI" id="CHEBI:60240"/>
    </cofactor>
</comment>
<sequence length="194" mass="20998">MASASPSRLSILQSAGVQPIVAPADVDESAIMAEATNAIPEHIVLTLAAAKAQHIAVDYPDDIVIGADSMLLFDNKLQGKPLTEAEAIRRWQQQRGKEAILITGHCLLTPQGEYREASATKIYFADPTDADIRAYAATGEPLPCAGAFTLEAIGGWFIDRIEGDPSSVIGLSLPVIRRGMYHFGYQLHKLWNKN</sequence>
<evidence type="ECO:0000256" key="2">
    <source>
        <dbReference type="ARBA" id="ARBA00022801"/>
    </source>
</evidence>
<organism evidence="4 5">
    <name type="scientific">Corynebacterium mustelae</name>
    <dbReference type="NCBI Taxonomy" id="571915"/>
    <lineage>
        <taxon>Bacteria</taxon>
        <taxon>Bacillati</taxon>
        <taxon>Actinomycetota</taxon>
        <taxon>Actinomycetes</taxon>
        <taxon>Mycobacteriales</taxon>
        <taxon>Corynebacteriaceae</taxon>
        <taxon>Corynebacterium</taxon>
    </lineage>
</organism>
<dbReference type="Proteomes" id="UP000035199">
    <property type="component" value="Chromosome"/>
</dbReference>
<keyword evidence="2 3" id="KW-0378">Hydrolase</keyword>
<dbReference type="GO" id="GO:0047429">
    <property type="term" value="F:nucleoside triphosphate diphosphatase activity"/>
    <property type="evidence" value="ECO:0007669"/>
    <property type="project" value="UniProtKB-EC"/>
</dbReference>
<reference evidence="5" key="2">
    <citation type="submission" date="2015-05" db="EMBL/GenBank/DDBJ databases">
        <title>Complete genome sequence of Corynebacterium mustelae DSM 45274, isolated from various tissues of a male ferret with lethal sepsis.</title>
        <authorList>
            <person name="Ruckert C."/>
            <person name="Albersmeier A."/>
            <person name="Winkler A."/>
            <person name="Tauch A."/>
        </authorList>
    </citation>
    <scope>NUCLEOTIDE SEQUENCE [LARGE SCALE GENOMIC DNA]</scope>
    <source>
        <strain evidence="5">DSM 45274</strain>
    </source>
</reference>
<dbReference type="AlphaFoldDB" id="A0A0G3H1S3"/>
<proteinExistence type="inferred from homology"/>
<keyword evidence="5" id="KW-1185">Reference proteome</keyword>
<dbReference type="PANTHER" id="PTHR43213">
    <property type="entry name" value="BIFUNCTIONAL DTTP/UTP PYROPHOSPHATASE/METHYLTRANSFERASE PROTEIN-RELATED"/>
    <property type="match status" value="1"/>
</dbReference>
<dbReference type="HAMAP" id="MF_00528">
    <property type="entry name" value="Maf"/>
    <property type="match status" value="1"/>
</dbReference>
<dbReference type="Gene3D" id="3.90.950.10">
    <property type="match status" value="1"/>
</dbReference>